<dbReference type="SUPFAM" id="SSF51197">
    <property type="entry name" value="Clavaminate synthase-like"/>
    <property type="match status" value="1"/>
</dbReference>
<evidence type="ECO:0000313" key="3">
    <source>
        <dbReference type="Proteomes" id="UP000095751"/>
    </source>
</evidence>
<dbReference type="PANTHER" id="PTHR37563:SF2">
    <property type="entry name" value="PHYTANOYL-COA DIOXYGENASE FAMILY PROTEIN (AFU_ORTHOLOGUE AFUA_2G03330)"/>
    <property type="match status" value="1"/>
</dbReference>
<dbReference type="KEGG" id="fcy:FRACYDRAFT_262065"/>
<dbReference type="AlphaFoldDB" id="A0A1E7F9M5"/>
<proteinExistence type="predicted"/>
<keyword evidence="1" id="KW-1133">Transmembrane helix</keyword>
<evidence type="ECO:0000313" key="2">
    <source>
        <dbReference type="EMBL" id="OEU14715.1"/>
    </source>
</evidence>
<dbReference type="InterPro" id="IPR051961">
    <property type="entry name" value="Fungal_Metabolite_Diox"/>
</dbReference>
<evidence type="ECO:0000256" key="1">
    <source>
        <dbReference type="SAM" id="Phobius"/>
    </source>
</evidence>
<reference evidence="2 3" key="1">
    <citation type="submission" date="2016-09" db="EMBL/GenBank/DDBJ databases">
        <title>Extensive genetic diversity and differential bi-allelic expression allows diatom success in the polar Southern Ocean.</title>
        <authorList>
            <consortium name="DOE Joint Genome Institute"/>
            <person name="Mock T."/>
            <person name="Otillar R.P."/>
            <person name="Strauss J."/>
            <person name="Dupont C."/>
            <person name="Frickenhaus S."/>
            <person name="Maumus F."/>
            <person name="Mcmullan M."/>
            <person name="Sanges R."/>
            <person name="Schmutz J."/>
            <person name="Toseland A."/>
            <person name="Valas R."/>
            <person name="Veluchamy A."/>
            <person name="Ward B.J."/>
            <person name="Allen A."/>
            <person name="Barry K."/>
            <person name="Falciatore A."/>
            <person name="Ferrante M."/>
            <person name="Fortunato A.E."/>
            <person name="Gloeckner G."/>
            <person name="Gruber A."/>
            <person name="Hipkin R."/>
            <person name="Janech M."/>
            <person name="Kroth P."/>
            <person name="Leese F."/>
            <person name="Lindquist E."/>
            <person name="Lyon B.R."/>
            <person name="Martin J."/>
            <person name="Mayer C."/>
            <person name="Parker M."/>
            <person name="Quesneville H."/>
            <person name="Raymond J."/>
            <person name="Uhlig C."/>
            <person name="Valentin K.U."/>
            <person name="Worden A.Z."/>
            <person name="Armbrust E.V."/>
            <person name="Bowler C."/>
            <person name="Green B."/>
            <person name="Moulton V."/>
            <person name="Van Oosterhout C."/>
            <person name="Grigoriev I."/>
        </authorList>
    </citation>
    <scope>NUCLEOTIDE SEQUENCE [LARGE SCALE GENOMIC DNA]</scope>
    <source>
        <strain evidence="2 3">CCMP1102</strain>
    </source>
</reference>
<name>A0A1E7F9M5_9STRA</name>
<accession>A0A1E7F9M5</accession>
<dbReference type="EMBL" id="KV784360">
    <property type="protein sequence ID" value="OEU14715.1"/>
    <property type="molecule type" value="Genomic_DNA"/>
</dbReference>
<keyword evidence="3" id="KW-1185">Reference proteome</keyword>
<dbReference type="InParanoid" id="A0A1E7F9M5"/>
<keyword evidence="1" id="KW-0472">Membrane</keyword>
<dbReference type="Proteomes" id="UP000095751">
    <property type="component" value="Unassembled WGS sequence"/>
</dbReference>
<feature type="transmembrane region" description="Helical" evidence="1">
    <location>
        <begin position="12"/>
        <end position="34"/>
    </location>
</feature>
<dbReference type="OrthoDB" id="347251at2759"/>
<dbReference type="Gene3D" id="2.60.120.620">
    <property type="entry name" value="q2cbj1_9rhob like domain"/>
    <property type="match status" value="1"/>
</dbReference>
<sequence>MLSIALSKKCGVLLAHTLSITCCMTFLIWVLTFISKHHWSVTFRPLLTQYRWEEGGQKHSSQTYYHRHCDRRDFSTSNFTDLIIKSDWDSTMAAANLLTHGVSVFPNVLDQETSQVFRNFTLERNKHVTSDEMVYVMNAKTKNKQTRWSFAFSAQDHPIISKALQQIAKNDKLVNVLEMFLGKDPSIIKMQTITQRYKAEHQASMGQTGICPGTHYCTSVQDFEIGCKQIVSGKRRDNNQMLWLAGDAVLMNQNTFHRGTKHTDKKGGDRVIIVITFTSRPRFPYGKIQQQRPLSAPLPSKLSSKQTKCPNGNTTISSVDAKNFPIQSWEDEIKKNMYPESRVLSLGTPLTSFGHTLYDMKDSPSTRWGWSYINSVFSRISAESHKFKREDLSGWLSSQKNFIKRNRNSPSYALRFRSQITKWYLRHVILGRVPPEKNEKYGVYDVFILFSLTKSSVFISTIPTKTRPAFPNMTATVYNRPMAGVRMGNLEFVTPTRDDVLIGTRFDSLYLGIVNRFFDYHTGNIHWRKLVRDAAETIDRSYIFSSLPHAADAIIDSILYKIDGNLLLQSPESGNFTVMTRGESRLFTRRALLLEKSLLILELDRSISFMIAHFRFDANLRATPLALFSVKVLEEIRKNIFGEESSLPRSFPSEDDHQKLNIAVFQASNIYPSARRSSSQFQLLTLLKPLKKFVPTLQPEDISSHKQLGKPSTVTLKLHSVTKVNNRNRKRRARADVILELNKNKKRQR</sequence>
<protein>
    <submittedName>
        <fullName evidence="2">Uncharacterized protein</fullName>
    </submittedName>
</protein>
<dbReference type="PANTHER" id="PTHR37563">
    <property type="entry name" value="PHYTANOYL-COA DIOXYGENASE FAMILY PROTEIN (AFU_ORTHOLOGUE AFUA_2G03330)"/>
    <property type="match status" value="1"/>
</dbReference>
<keyword evidence="1" id="KW-0812">Transmembrane</keyword>
<gene>
    <name evidence="2" type="ORF">FRACYDRAFT_262065</name>
</gene>
<organism evidence="2 3">
    <name type="scientific">Fragilariopsis cylindrus CCMP1102</name>
    <dbReference type="NCBI Taxonomy" id="635003"/>
    <lineage>
        <taxon>Eukaryota</taxon>
        <taxon>Sar</taxon>
        <taxon>Stramenopiles</taxon>
        <taxon>Ochrophyta</taxon>
        <taxon>Bacillariophyta</taxon>
        <taxon>Bacillariophyceae</taxon>
        <taxon>Bacillariophycidae</taxon>
        <taxon>Bacillariales</taxon>
        <taxon>Bacillariaceae</taxon>
        <taxon>Fragilariopsis</taxon>
    </lineage>
</organism>